<proteinExistence type="predicted"/>
<dbReference type="EMBL" id="JAGPXD010000006">
    <property type="protein sequence ID" value="KAH7349666.1"/>
    <property type="molecule type" value="Genomic_DNA"/>
</dbReference>
<dbReference type="AlphaFoldDB" id="A0A8K0T821"/>
<protein>
    <submittedName>
        <fullName evidence="2">Uncharacterized protein</fullName>
    </submittedName>
</protein>
<feature type="compositionally biased region" description="Polar residues" evidence="1">
    <location>
        <begin position="34"/>
        <end position="48"/>
    </location>
</feature>
<sequence>MWKERSHEAGHTQPPQKSVQRLDDGPEPGVETRSALTSSAFAHRSQTIDLIKRQEREGAHTDSTATYLIAAHDHGLAPPWPRPSRSREHHEQGPPGSNEDSDSDSDDFDDDKKRHRSVNGPLDGRVNYLYTEHGAGAPRLLPHFQPGQLRTGSVSRSTPDAQRINNPGREWPRANTGAHRFLDDQTLPVPFEAGDWDTAFLLPRRSVPAPARCSPPIRPGPVQRPRGVRNKTPIIRAFIFALAARSLSSHELAIRTFCAPGSDLPTSSSPTRPYLALDALKVRYRTLTFATRTRTVEGCRAVSLDVPHTPTPPSGWSVRVVDGSPDEVSALPGASGRILASSGFYMATPCSPVIYSLSAMQGCCDVLRSRNALITALKTRHGHSDGRTWSHRGADRQAASAPTQGQTVLIEQKSPALMLARAILTRPDGTPWGFSRL</sequence>
<organism evidence="2 3">
    <name type="scientific">Plectosphaerella cucumerina</name>
    <dbReference type="NCBI Taxonomy" id="40658"/>
    <lineage>
        <taxon>Eukaryota</taxon>
        <taxon>Fungi</taxon>
        <taxon>Dikarya</taxon>
        <taxon>Ascomycota</taxon>
        <taxon>Pezizomycotina</taxon>
        <taxon>Sordariomycetes</taxon>
        <taxon>Hypocreomycetidae</taxon>
        <taxon>Glomerellales</taxon>
        <taxon>Plectosphaerellaceae</taxon>
        <taxon>Plectosphaerella</taxon>
    </lineage>
</organism>
<feature type="compositionally biased region" description="Basic and acidic residues" evidence="1">
    <location>
        <begin position="382"/>
        <end position="395"/>
    </location>
</feature>
<accession>A0A8K0T821</accession>
<feature type="compositionally biased region" description="Basic and acidic residues" evidence="1">
    <location>
        <begin position="1"/>
        <end position="10"/>
    </location>
</feature>
<feature type="region of interest" description="Disordered" evidence="1">
    <location>
        <begin position="1"/>
        <end position="126"/>
    </location>
</feature>
<evidence type="ECO:0000313" key="3">
    <source>
        <dbReference type="Proteomes" id="UP000813385"/>
    </source>
</evidence>
<feature type="compositionally biased region" description="Acidic residues" evidence="1">
    <location>
        <begin position="99"/>
        <end position="109"/>
    </location>
</feature>
<evidence type="ECO:0000256" key="1">
    <source>
        <dbReference type="SAM" id="MobiDB-lite"/>
    </source>
</evidence>
<feature type="region of interest" description="Disordered" evidence="1">
    <location>
        <begin position="382"/>
        <end position="404"/>
    </location>
</feature>
<gene>
    <name evidence="2" type="ORF">B0T11DRAFT_301872</name>
</gene>
<name>A0A8K0T821_9PEZI</name>
<feature type="compositionally biased region" description="Basic and acidic residues" evidence="1">
    <location>
        <begin position="50"/>
        <end position="60"/>
    </location>
</feature>
<evidence type="ECO:0000313" key="2">
    <source>
        <dbReference type="EMBL" id="KAH7349666.1"/>
    </source>
</evidence>
<dbReference type="Proteomes" id="UP000813385">
    <property type="component" value="Unassembled WGS sequence"/>
</dbReference>
<feature type="compositionally biased region" description="Polar residues" evidence="1">
    <location>
        <begin position="148"/>
        <end position="165"/>
    </location>
</feature>
<comment type="caution">
    <text evidence="2">The sequence shown here is derived from an EMBL/GenBank/DDBJ whole genome shotgun (WGS) entry which is preliminary data.</text>
</comment>
<feature type="region of interest" description="Disordered" evidence="1">
    <location>
        <begin position="138"/>
        <end position="174"/>
    </location>
</feature>
<keyword evidence="3" id="KW-1185">Reference proteome</keyword>
<reference evidence="2" key="1">
    <citation type="journal article" date="2021" name="Nat. Commun.">
        <title>Genetic determinants of endophytism in the Arabidopsis root mycobiome.</title>
        <authorList>
            <person name="Mesny F."/>
            <person name="Miyauchi S."/>
            <person name="Thiergart T."/>
            <person name="Pickel B."/>
            <person name="Atanasova L."/>
            <person name="Karlsson M."/>
            <person name="Huettel B."/>
            <person name="Barry K.W."/>
            <person name="Haridas S."/>
            <person name="Chen C."/>
            <person name="Bauer D."/>
            <person name="Andreopoulos W."/>
            <person name="Pangilinan J."/>
            <person name="LaButti K."/>
            <person name="Riley R."/>
            <person name="Lipzen A."/>
            <person name="Clum A."/>
            <person name="Drula E."/>
            <person name="Henrissat B."/>
            <person name="Kohler A."/>
            <person name="Grigoriev I.V."/>
            <person name="Martin F.M."/>
            <person name="Hacquard S."/>
        </authorList>
    </citation>
    <scope>NUCLEOTIDE SEQUENCE</scope>
    <source>
        <strain evidence="2">MPI-CAGE-AT-0016</strain>
    </source>
</reference>